<name>A0ABM4UQU0_COFAR</name>
<dbReference type="PANTHER" id="PTHR10492">
    <property type="match status" value="1"/>
</dbReference>
<evidence type="ECO:0000313" key="3">
    <source>
        <dbReference type="RefSeq" id="XP_071909651.1"/>
    </source>
</evidence>
<dbReference type="Proteomes" id="UP001652660">
    <property type="component" value="Chromosome 6c"/>
</dbReference>
<feature type="domain" description="DNA helicase Pif1-like 2B" evidence="1">
    <location>
        <begin position="139"/>
        <end position="184"/>
    </location>
</feature>
<keyword evidence="2" id="KW-1185">Reference proteome</keyword>
<evidence type="ECO:0000259" key="1">
    <source>
        <dbReference type="Pfam" id="PF21530"/>
    </source>
</evidence>
<dbReference type="GeneID" id="140008695"/>
<gene>
    <name evidence="3" type="primary">LOC140008695</name>
</gene>
<dbReference type="SUPFAM" id="SSF52540">
    <property type="entry name" value="P-loop containing nucleoside triphosphate hydrolases"/>
    <property type="match status" value="1"/>
</dbReference>
<organism evidence="2 3">
    <name type="scientific">Coffea arabica</name>
    <name type="common">Arabian coffee</name>
    <dbReference type="NCBI Taxonomy" id="13443"/>
    <lineage>
        <taxon>Eukaryota</taxon>
        <taxon>Viridiplantae</taxon>
        <taxon>Streptophyta</taxon>
        <taxon>Embryophyta</taxon>
        <taxon>Tracheophyta</taxon>
        <taxon>Spermatophyta</taxon>
        <taxon>Magnoliopsida</taxon>
        <taxon>eudicotyledons</taxon>
        <taxon>Gunneridae</taxon>
        <taxon>Pentapetalae</taxon>
        <taxon>asterids</taxon>
        <taxon>lamiids</taxon>
        <taxon>Gentianales</taxon>
        <taxon>Rubiaceae</taxon>
        <taxon>Ixoroideae</taxon>
        <taxon>Gardenieae complex</taxon>
        <taxon>Bertiereae - Coffeeae clade</taxon>
        <taxon>Coffeeae</taxon>
        <taxon>Coffea</taxon>
    </lineage>
</organism>
<dbReference type="PANTHER" id="PTHR10492:SF57">
    <property type="entry name" value="ATP-DEPENDENT DNA HELICASE"/>
    <property type="match status" value="1"/>
</dbReference>
<proteinExistence type="predicted"/>
<sequence length="228" mass="25803">MTDDLQYQIRRDMGNSQIRIDDGKISAISLTEFGESNWIRMPSQFLIKNDGQSLMRLIDSVYPNLRNSYRNNTYLKERAILAPKNGDVDKLNDKMLSMLLGQSRTYMSADTFCNTEGDMSADTFCNTEGDIVENMNPPEMLHSFNFPRLPNHFLELKEGTLIILLRNLNQSEGLCNGTRLVVTRMGDKVLEAEVITGSNIGDLELIPQISLTPQSARTPFQLKGDNFL</sequence>
<protein>
    <recommendedName>
        <fullName evidence="1">DNA helicase Pif1-like 2B domain-containing protein</fullName>
    </recommendedName>
</protein>
<dbReference type="InterPro" id="IPR049163">
    <property type="entry name" value="Pif1-like_2B_dom"/>
</dbReference>
<accession>A0ABM4UQU0</accession>
<reference evidence="3" key="1">
    <citation type="submission" date="2025-08" db="UniProtKB">
        <authorList>
            <consortium name="RefSeq"/>
        </authorList>
    </citation>
    <scope>IDENTIFICATION</scope>
    <source>
        <tissue evidence="3">Leaves</tissue>
    </source>
</reference>
<dbReference type="Pfam" id="PF21530">
    <property type="entry name" value="Pif1_2B_dom"/>
    <property type="match status" value="1"/>
</dbReference>
<dbReference type="InterPro" id="IPR027417">
    <property type="entry name" value="P-loop_NTPase"/>
</dbReference>
<dbReference type="RefSeq" id="XP_071909651.1">
    <property type="nucleotide sequence ID" value="XM_072053550.1"/>
</dbReference>
<evidence type="ECO:0000313" key="2">
    <source>
        <dbReference type="Proteomes" id="UP001652660"/>
    </source>
</evidence>